<keyword evidence="8" id="KW-0408">Iron</keyword>
<gene>
    <name evidence="18" type="ORF">TK0001_1338</name>
</gene>
<dbReference type="PANTHER" id="PTHR32552:SF68">
    <property type="entry name" value="FERRICHROME OUTER MEMBRANE TRANSPORTER_PHAGE RECEPTOR"/>
    <property type="match status" value="1"/>
</dbReference>
<keyword evidence="9" id="KW-0406">Ion transport</keyword>
<evidence type="ECO:0000256" key="5">
    <source>
        <dbReference type="ARBA" id="ARBA00022496"/>
    </source>
</evidence>
<dbReference type="InterPro" id="IPR012910">
    <property type="entry name" value="Plug_dom"/>
</dbReference>
<dbReference type="EMBL" id="LT962688">
    <property type="protein sequence ID" value="SOR27940.1"/>
    <property type="molecule type" value="Genomic_DNA"/>
</dbReference>
<dbReference type="InterPro" id="IPR010105">
    <property type="entry name" value="TonB_sidphr_rcpt"/>
</dbReference>
<dbReference type="Pfam" id="PF00593">
    <property type="entry name" value="TonB_dep_Rec_b-barrel"/>
    <property type="match status" value="1"/>
</dbReference>
<keyword evidence="4 14" id="KW-1134">Transmembrane beta strand</keyword>
<evidence type="ECO:0000256" key="1">
    <source>
        <dbReference type="ARBA" id="ARBA00004571"/>
    </source>
</evidence>
<sequence length="785" mass="84055">MFEDRAVSARPAPRAGQIARLLASTFLSGTALLGLAVPGLAQEAAGAVELSELSVTGEGRGATLGGALYGPGGAQGAVPGYVASRSTVATKTDTPILETAQSISVIGRKQIEDQNALSINQALRYTPSVTTEQRGGAGSTRLEQFLIRGFNAPVFLDGMALIGGRDANATIEPYRLERIDVIKGPASVLYGQSGPGGIVNLVSKVPQFVRHGEVFVQGGGFSEVRGGVDVGGPIQSDVPWLADQFAYRIVGFGWNGDGPVDTTRVERALINPSLSWRPSADTQLTIIGNYQRDPFSGFYGGFPAVGTVFPRNFGNGIIGRLPVNFYDGDRGIERSDRTQASIEYLFDHRFSENLRFHSAGRYLRTQGDYRSVYSAFNPRNGPFASGPLIPRAVIGTNVAAEAYTMDSNFVANFDTGFIAHTALLGVDHRTFSTRTSGSPFPDAPDLNVLAPNYNMNIAVPAFNTVSRVDAQQTGVYFQDQAKFDRLVLTLGGRYDVARQTGPTRSFAAGRPSTLTLQNAPADAFTGRASLLYLFDSGVAPYVSYSQAFEPIVAGRVFDPAFGTVGRVPDPQSSDQYEAGIKYQPPGTDILLTAAFFDIRQSNRTTADPVNGSAFVVQTGQVGVQGMEFEARVNLTEGVTLVGGFSLLDIRNVRDDGRTANDLTPGQTVPLQGRSPVLVPDSTASLLATYRFSEGPLLGLEVGGGVRYLGPSWGDAANTFKVPASVLVDATLNYDLKYLDATLQGFSMQLNANNLLDERYVSGCNGYTSCYYGLPQTVYATLRYRW</sequence>
<comment type="subcellular location">
    <subcellularLocation>
        <location evidence="1 14">Cell outer membrane</location>
        <topology evidence="1 14">Multi-pass membrane protein</topology>
    </subcellularLocation>
</comment>
<dbReference type="InterPro" id="IPR039426">
    <property type="entry name" value="TonB-dep_rcpt-like"/>
</dbReference>
<evidence type="ECO:0000256" key="4">
    <source>
        <dbReference type="ARBA" id="ARBA00022452"/>
    </source>
</evidence>
<name>A0A2N9ALA0_METEX</name>
<evidence type="ECO:0000256" key="11">
    <source>
        <dbReference type="ARBA" id="ARBA00023136"/>
    </source>
</evidence>
<dbReference type="Gene3D" id="2.40.170.20">
    <property type="entry name" value="TonB-dependent receptor, beta-barrel domain"/>
    <property type="match status" value="1"/>
</dbReference>
<evidence type="ECO:0000259" key="16">
    <source>
        <dbReference type="Pfam" id="PF00593"/>
    </source>
</evidence>
<reference evidence="19" key="1">
    <citation type="submission" date="2017-10" db="EMBL/GenBank/DDBJ databases">
        <authorList>
            <person name="Regsiter A."/>
            <person name="William W."/>
        </authorList>
    </citation>
    <scope>NUCLEOTIDE SEQUENCE [LARGE SCALE GENOMIC DNA]</scope>
</reference>
<evidence type="ECO:0000256" key="15">
    <source>
        <dbReference type="RuleBase" id="RU003357"/>
    </source>
</evidence>
<dbReference type="InterPro" id="IPR036942">
    <property type="entry name" value="Beta-barrel_TonB_sf"/>
</dbReference>
<keyword evidence="13 14" id="KW-0998">Cell outer membrane</keyword>
<dbReference type="PROSITE" id="PS52016">
    <property type="entry name" value="TONB_DEPENDENT_REC_3"/>
    <property type="match status" value="1"/>
</dbReference>
<dbReference type="RefSeq" id="WP_015952315.1">
    <property type="nucleotide sequence ID" value="NZ_CP110130.1"/>
</dbReference>
<evidence type="ECO:0000313" key="19">
    <source>
        <dbReference type="Proteomes" id="UP000233769"/>
    </source>
</evidence>
<evidence type="ECO:0000256" key="12">
    <source>
        <dbReference type="ARBA" id="ARBA00023170"/>
    </source>
</evidence>
<keyword evidence="5" id="KW-0410">Iron transport</keyword>
<keyword evidence="11 14" id="KW-0472">Membrane</keyword>
<dbReference type="AlphaFoldDB" id="A0A2N9ALA0"/>
<evidence type="ECO:0000256" key="10">
    <source>
        <dbReference type="ARBA" id="ARBA00023077"/>
    </source>
</evidence>
<evidence type="ECO:0000256" key="9">
    <source>
        <dbReference type="ARBA" id="ARBA00023065"/>
    </source>
</evidence>
<dbReference type="Proteomes" id="UP000233769">
    <property type="component" value="Chromosome tk0001"/>
</dbReference>
<keyword evidence="7" id="KW-0732">Signal</keyword>
<dbReference type="InterPro" id="IPR000531">
    <property type="entry name" value="Beta-barrel_TonB"/>
</dbReference>
<feature type="domain" description="TonB-dependent receptor plug" evidence="17">
    <location>
        <begin position="97"/>
        <end position="198"/>
    </location>
</feature>
<dbReference type="SUPFAM" id="SSF56935">
    <property type="entry name" value="Porins"/>
    <property type="match status" value="1"/>
</dbReference>
<dbReference type="FunFam" id="2.170.130.10:FF:000001">
    <property type="entry name" value="Catecholate siderophore TonB-dependent receptor"/>
    <property type="match status" value="1"/>
</dbReference>
<dbReference type="PANTHER" id="PTHR32552">
    <property type="entry name" value="FERRICHROME IRON RECEPTOR-RELATED"/>
    <property type="match status" value="1"/>
</dbReference>
<evidence type="ECO:0000256" key="2">
    <source>
        <dbReference type="ARBA" id="ARBA00009810"/>
    </source>
</evidence>
<evidence type="ECO:0000256" key="13">
    <source>
        <dbReference type="ARBA" id="ARBA00023237"/>
    </source>
</evidence>
<comment type="similarity">
    <text evidence="2 14 15">Belongs to the TonB-dependent receptor family.</text>
</comment>
<evidence type="ECO:0000256" key="8">
    <source>
        <dbReference type="ARBA" id="ARBA00023004"/>
    </source>
</evidence>
<dbReference type="CDD" id="cd01347">
    <property type="entry name" value="ligand_gated_channel"/>
    <property type="match status" value="1"/>
</dbReference>
<keyword evidence="10 15" id="KW-0798">TonB box</keyword>
<feature type="domain" description="TonB-dependent receptor-like beta-barrel" evidence="16">
    <location>
        <begin position="276"/>
        <end position="754"/>
    </location>
</feature>
<dbReference type="GO" id="GO:0015344">
    <property type="term" value="F:siderophore uptake transmembrane transporter activity"/>
    <property type="evidence" value="ECO:0007669"/>
    <property type="project" value="TreeGrafter"/>
</dbReference>
<dbReference type="Gene3D" id="2.170.130.10">
    <property type="entry name" value="TonB-dependent receptor, plug domain"/>
    <property type="match status" value="1"/>
</dbReference>
<dbReference type="GO" id="GO:0038023">
    <property type="term" value="F:signaling receptor activity"/>
    <property type="evidence" value="ECO:0007669"/>
    <property type="project" value="InterPro"/>
</dbReference>
<evidence type="ECO:0000256" key="3">
    <source>
        <dbReference type="ARBA" id="ARBA00022448"/>
    </source>
</evidence>
<evidence type="ECO:0000256" key="6">
    <source>
        <dbReference type="ARBA" id="ARBA00022692"/>
    </source>
</evidence>
<accession>A0A2N9ALA0</accession>
<keyword evidence="3 14" id="KW-0813">Transport</keyword>
<evidence type="ECO:0000259" key="17">
    <source>
        <dbReference type="Pfam" id="PF07715"/>
    </source>
</evidence>
<protein>
    <submittedName>
        <fullName evidence="18">Putative TonB-dependent siderophore receptor</fullName>
    </submittedName>
</protein>
<keyword evidence="6 14" id="KW-0812">Transmembrane</keyword>
<dbReference type="InterPro" id="IPR037066">
    <property type="entry name" value="Plug_dom_sf"/>
</dbReference>
<dbReference type="Pfam" id="PF07715">
    <property type="entry name" value="Plug"/>
    <property type="match status" value="1"/>
</dbReference>
<organism evidence="18 19">
    <name type="scientific">Methylorubrum extorquens</name>
    <name type="common">Methylobacterium dichloromethanicum</name>
    <name type="synonym">Methylobacterium extorquens</name>
    <dbReference type="NCBI Taxonomy" id="408"/>
    <lineage>
        <taxon>Bacteria</taxon>
        <taxon>Pseudomonadati</taxon>
        <taxon>Pseudomonadota</taxon>
        <taxon>Alphaproteobacteria</taxon>
        <taxon>Hyphomicrobiales</taxon>
        <taxon>Methylobacteriaceae</taxon>
        <taxon>Methylorubrum</taxon>
    </lineage>
</organism>
<evidence type="ECO:0000256" key="14">
    <source>
        <dbReference type="PROSITE-ProRule" id="PRU01360"/>
    </source>
</evidence>
<dbReference type="GO" id="GO:0015891">
    <property type="term" value="P:siderophore transport"/>
    <property type="evidence" value="ECO:0007669"/>
    <property type="project" value="InterPro"/>
</dbReference>
<dbReference type="GO" id="GO:0009279">
    <property type="term" value="C:cell outer membrane"/>
    <property type="evidence" value="ECO:0007669"/>
    <property type="project" value="UniProtKB-SubCell"/>
</dbReference>
<dbReference type="NCBIfam" id="TIGR01783">
    <property type="entry name" value="TonB-siderophor"/>
    <property type="match status" value="1"/>
</dbReference>
<keyword evidence="12 18" id="KW-0675">Receptor</keyword>
<proteinExistence type="inferred from homology"/>
<evidence type="ECO:0000313" key="18">
    <source>
        <dbReference type="EMBL" id="SOR27940.1"/>
    </source>
</evidence>
<evidence type="ECO:0000256" key="7">
    <source>
        <dbReference type="ARBA" id="ARBA00022729"/>
    </source>
</evidence>